<dbReference type="GO" id="GO:0071897">
    <property type="term" value="P:DNA biosynthetic process"/>
    <property type="evidence" value="ECO:0007669"/>
    <property type="project" value="UniProtKB-ARBA"/>
</dbReference>
<dbReference type="SUPFAM" id="SSF56672">
    <property type="entry name" value="DNA/RNA polymerases"/>
    <property type="match status" value="1"/>
</dbReference>
<organism evidence="1 2">
    <name type="scientific">Ignelater luminosus</name>
    <name type="common">Cucubano</name>
    <name type="synonym">Pyrophorus luminosus</name>
    <dbReference type="NCBI Taxonomy" id="2038154"/>
    <lineage>
        <taxon>Eukaryota</taxon>
        <taxon>Metazoa</taxon>
        <taxon>Ecdysozoa</taxon>
        <taxon>Arthropoda</taxon>
        <taxon>Hexapoda</taxon>
        <taxon>Insecta</taxon>
        <taxon>Pterygota</taxon>
        <taxon>Neoptera</taxon>
        <taxon>Endopterygota</taxon>
        <taxon>Coleoptera</taxon>
        <taxon>Polyphaga</taxon>
        <taxon>Elateriformia</taxon>
        <taxon>Elateroidea</taxon>
        <taxon>Elateridae</taxon>
        <taxon>Agrypninae</taxon>
        <taxon>Pyrophorini</taxon>
        <taxon>Ignelater</taxon>
    </lineage>
</organism>
<gene>
    <name evidence="1" type="ORF">ILUMI_08001</name>
</gene>
<comment type="caution">
    <text evidence="1">The sequence shown here is derived from an EMBL/GenBank/DDBJ whole genome shotgun (WGS) entry which is preliminary data.</text>
</comment>
<reference evidence="1" key="1">
    <citation type="submission" date="2019-08" db="EMBL/GenBank/DDBJ databases">
        <title>The genome of the North American firefly Photinus pyralis.</title>
        <authorList>
            <consortium name="Photinus pyralis genome working group"/>
            <person name="Fallon T.R."/>
            <person name="Sander Lower S.E."/>
            <person name="Weng J.-K."/>
        </authorList>
    </citation>
    <scope>NUCLEOTIDE SEQUENCE</scope>
    <source>
        <strain evidence="1">TRF0915ILg1</strain>
        <tissue evidence="1">Whole body</tissue>
    </source>
</reference>
<dbReference type="PANTHER" id="PTHR35450">
    <property type="entry name" value="REVERSE TRANSCRIPTASE DOMAIN-CONTAINING PROTEIN"/>
    <property type="match status" value="1"/>
</dbReference>
<dbReference type="InterPro" id="IPR043502">
    <property type="entry name" value="DNA/RNA_pol_sf"/>
</dbReference>
<accession>A0A8K0D2E8</accession>
<feature type="non-terminal residue" evidence="1">
    <location>
        <position position="1"/>
    </location>
</feature>
<dbReference type="PANTHER" id="PTHR35450:SF2">
    <property type="entry name" value="REVERSE TRANSCRIPTASE DOMAIN-CONTAINING PROTEIN"/>
    <property type="match status" value="1"/>
</dbReference>
<dbReference type="Proteomes" id="UP000801492">
    <property type="component" value="Unassembled WGS sequence"/>
</dbReference>
<evidence type="ECO:0008006" key="3">
    <source>
        <dbReference type="Google" id="ProtNLM"/>
    </source>
</evidence>
<name>A0A8K0D2E8_IGNLU</name>
<dbReference type="OrthoDB" id="6773638at2759"/>
<evidence type="ECO:0000313" key="2">
    <source>
        <dbReference type="Proteomes" id="UP000801492"/>
    </source>
</evidence>
<feature type="non-terminal residue" evidence="1">
    <location>
        <position position="139"/>
    </location>
</feature>
<sequence length="139" mass="16110">TLPKWMVTGTTYLRPKSEDTTKAINYRPITCLPTLYKNMTAVVSNRLFEYLYNNDIVPKEQKGNGPLTCELNRLNCGYQMKNENVKVNNLLYMDDLKIFGKNEQELRKEMKVIQTSSTDIGMKMGLKKCAKLTFKRGER</sequence>
<evidence type="ECO:0000313" key="1">
    <source>
        <dbReference type="EMBL" id="KAF2898175.1"/>
    </source>
</evidence>
<protein>
    <recommendedName>
        <fullName evidence="3">Reverse transcriptase domain-containing protein</fullName>
    </recommendedName>
</protein>
<dbReference type="EMBL" id="VTPC01003670">
    <property type="protein sequence ID" value="KAF2898175.1"/>
    <property type="molecule type" value="Genomic_DNA"/>
</dbReference>
<keyword evidence="2" id="KW-1185">Reference proteome</keyword>
<proteinExistence type="predicted"/>
<dbReference type="AlphaFoldDB" id="A0A8K0D2E8"/>